<keyword evidence="4 6" id="KW-1133">Transmembrane helix</keyword>
<dbReference type="Proteomes" id="UP000827889">
    <property type="component" value="Chromosome 7"/>
</dbReference>
<organism evidence="7 8">
    <name type="scientific">Rhodamnia argentea</name>
    <dbReference type="NCBI Taxonomy" id="178133"/>
    <lineage>
        <taxon>Eukaryota</taxon>
        <taxon>Viridiplantae</taxon>
        <taxon>Streptophyta</taxon>
        <taxon>Embryophyta</taxon>
        <taxon>Tracheophyta</taxon>
        <taxon>Spermatophyta</taxon>
        <taxon>Magnoliopsida</taxon>
        <taxon>eudicotyledons</taxon>
        <taxon>Gunneridae</taxon>
        <taxon>Pentapetalae</taxon>
        <taxon>rosids</taxon>
        <taxon>malvids</taxon>
        <taxon>Myrtales</taxon>
        <taxon>Myrtaceae</taxon>
        <taxon>Myrtoideae</taxon>
        <taxon>Myrteae</taxon>
        <taxon>Australasian group</taxon>
        <taxon>Rhodamnia</taxon>
    </lineage>
</organism>
<accession>A0A8B8NHB0</accession>
<sequence length="272" mass="30095">MARISNTIVTILNVLSAVLALVAVGTSARLMVHSSTECQKSLQGPLLISGVVLLVISLIGLIGSCGRNNFFLYTYLTLLFLSILALIAFTVFAFLVTNESAGKAVSGQGFKEYRLGDYSHWMQDHLVNGEKWNEIRSCLVDSNLCGRLGEDVHQTEADFYKQKLSAIQSGCCKPPSYCGFEFKNATYWTVPKSGPAAPDTDCLAWSNHQETLCYDCKSCKGGFLANGKKEWRNLLICNVLLVVIYMVVYSIGCCASRNNREDRKYAKYKGYP</sequence>
<protein>
    <submittedName>
        <fullName evidence="8">Tetraspanin-8-like</fullName>
    </submittedName>
</protein>
<proteinExistence type="inferred from homology"/>
<reference evidence="8" key="1">
    <citation type="submission" date="2025-08" db="UniProtKB">
        <authorList>
            <consortium name="RefSeq"/>
        </authorList>
    </citation>
    <scope>IDENTIFICATION</scope>
    <source>
        <tissue evidence="8">Leaf</tissue>
    </source>
</reference>
<dbReference type="GeneID" id="115734966"/>
<dbReference type="OrthoDB" id="672773at2759"/>
<dbReference type="GO" id="GO:0009734">
    <property type="term" value="P:auxin-activated signaling pathway"/>
    <property type="evidence" value="ECO:0007669"/>
    <property type="project" value="InterPro"/>
</dbReference>
<comment type="similarity">
    <text evidence="2">Belongs to the tetraspanin (TM4SF) family.</text>
</comment>
<comment type="subcellular location">
    <subcellularLocation>
        <location evidence="1">Membrane</location>
        <topology evidence="1">Multi-pass membrane protein</topology>
    </subcellularLocation>
</comment>
<feature type="transmembrane region" description="Helical" evidence="6">
    <location>
        <begin position="44"/>
        <end position="64"/>
    </location>
</feature>
<feature type="transmembrane region" description="Helical" evidence="6">
    <location>
        <begin position="234"/>
        <end position="252"/>
    </location>
</feature>
<dbReference type="AlphaFoldDB" id="A0A8B8NHB0"/>
<evidence type="ECO:0000313" key="7">
    <source>
        <dbReference type="Proteomes" id="UP000827889"/>
    </source>
</evidence>
<dbReference type="GO" id="GO:0016020">
    <property type="term" value="C:membrane"/>
    <property type="evidence" value="ECO:0007669"/>
    <property type="project" value="UniProtKB-SubCell"/>
</dbReference>
<keyword evidence="7" id="KW-1185">Reference proteome</keyword>
<evidence type="ECO:0000256" key="5">
    <source>
        <dbReference type="ARBA" id="ARBA00023136"/>
    </source>
</evidence>
<dbReference type="KEGG" id="rarg:115734966"/>
<dbReference type="InterPro" id="IPR018499">
    <property type="entry name" value="Tetraspanin/Peripherin"/>
</dbReference>
<dbReference type="InterPro" id="IPR044991">
    <property type="entry name" value="TET_plant"/>
</dbReference>
<gene>
    <name evidence="8" type="primary">LOC115734966</name>
</gene>
<evidence type="ECO:0000256" key="1">
    <source>
        <dbReference type="ARBA" id="ARBA00004141"/>
    </source>
</evidence>
<evidence type="ECO:0000256" key="2">
    <source>
        <dbReference type="ARBA" id="ARBA00006840"/>
    </source>
</evidence>
<evidence type="ECO:0000313" key="8">
    <source>
        <dbReference type="RefSeq" id="XP_030521866.1"/>
    </source>
</evidence>
<dbReference type="Pfam" id="PF00335">
    <property type="entry name" value="Tetraspanin"/>
    <property type="match status" value="1"/>
</dbReference>
<dbReference type="PANTHER" id="PTHR32191">
    <property type="entry name" value="TETRASPANIN-8-RELATED"/>
    <property type="match status" value="1"/>
</dbReference>
<feature type="transmembrane region" description="Helical" evidence="6">
    <location>
        <begin position="12"/>
        <end position="32"/>
    </location>
</feature>
<keyword evidence="5 6" id="KW-0472">Membrane</keyword>
<evidence type="ECO:0000256" key="3">
    <source>
        <dbReference type="ARBA" id="ARBA00022692"/>
    </source>
</evidence>
<feature type="transmembrane region" description="Helical" evidence="6">
    <location>
        <begin position="70"/>
        <end position="96"/>
    </location>
</feature>
<evidence type="ECO:0000256" key="6">
    <source>
        <dbReference type="SAM" id="Phobius"/>
    </source>
</evidence>
<keyword evidence="3 6" id="KW-0812">Transmembrane</keyword>
<evidence type="ECO:0000256" key="4">
    <source>
        <dbReference type="ARBA" id="ARBA00022989"/>
    </source>
</evidence>
<name>A0A8B8NHB0_9MYRT</name>
<dbReference type="RefSeq" id="XP_030521866.1">
    <property type="nucleotide sequence ID" value="XM_030666006.2"/>
</dbReference>